<dbReference type="eggNOG" id="COG1309">
    <property type="taxonomic scope" value="Bacteria"/>
</dbReference>
<sequence>MGRRPGFDAAQVIAVSRNLFWSRGFDAVSVSDVEAATGLSRSSLYHAFGSMRGLFDAAVNDYLDNVVRPRLSALRGDDVDGDALPDYLRGLSAAIEHLERSDAPTGCLLIGTASGTLATDDTIRRVIADYHAELLAAITRGVRARYPSDTDPEVSARATAITGAVVAAMTLARVDSAAAVDLVDVTLATLR</sequence>
<feature type="domain" description="HTH tetR-type" evidence="5">
    <location>
        <begin position="6"/>
        <end position="66"/>
    </location>
</feature>
<dbReference type="SUPFAM" id="SSF48498">
    <property type="entry name" value="Tetracyclin repressor-like, C-terminal domain"/>
    <property type="match status" value="1"/>
</dbReference>
<evidence type="ECO:0000256" key="4">
    <source>
        <dbReference type="PROSITE-ProRule" id="PRU00335"/>
    </source>
</evidence>
<dbReference type="GO" id="GO:0003677">
    <property type="term" value="F:DNA binding"/>
    <property type="evidence" value="ECO:0007669"/>
    <property type="project" value="UniProtKB-UniRule"/>
</dbReference>
<organism evidence="6 7">
    <name type="scientific">Gordonia bronchialis (strain ATCC 25592 / DSM 43247 / BCRC 13721 / JCM 3198 / KCTC 3076 / NBRC 16047 / NCTC 10667)</name>
    <name type="common">Rhodococcus bronchialis</name>
    <dbReference type="NCBI Taxonomy" id="526226"/>
    <lineage>
        <taxon>Bacteria</taxon>
        <taxon>Bacillati</taxon>
        <taxon>Actinomycetota</taxon>
        <taxon>Actinomycetes</taxon>
        <taxon>Mycobacteriales</taxon>
        <taxon>Gordoniaceae</taxon>
        <taxon>Gordonia</taxon>
    </lineage>
</organism>
<feature type="DNA-binding region" description="H-T-H motif" evidence="4">
    <location>
        <begin position="29"/>
        <end position="48"/>
    </location>
</feature>
<dbReference type="InterPro" id="IPR001647">
    <property type="entry name" value="HTH_TetR"/>
</dbReference>
<dbReference type="InterPro" id="IPR036271">
    <property type="entry name" value="Tet_transcr_reg_TetR-rel_C_sf"/>
</dbReference>
<keyword evidence="1" id="KW-0805">Transcription regulation</keyword>
<dbReference type="KEGG" id="gbr:Gbro_2181"/>
<dbReference type="HOGENOM" id="CLU_069356_28_0_11"/>
<reference evidence="7" key="1">
    <citation type="submission" date="2009-10" db="EMBL/GenBank/DDBJ databases">
        <title>The complete chromosome of Gordonia bronchialis DSM 43247.</title>
        <authorList>
            <consortium name="US DOE Joint Genome Institute (JGI-PGF)"/>
            <person name="Lucas S."/>
            <person name="Copeland A."/>
            <person name="Lapidus A."/>
            <person name="Glavina del Rio T."/>
            <person name="Dalin E."/>
            <person name="Tice H."/>
            <person name="Bruce D."/>
            <person name="Goodwin L."/>
            <person name="Pitluck S."/>
            <person name="Kyrpides N."/>
            <person name="Mavromatis K."/>
            <person name="Ivanova N."/>
            <person name="Ovchinnikova G."/>
            <person name="Saunders E."/>
            <person name="Brettin T."/>
            <person name="Detter J.C."/>
            <person name="Han C."/>
            <person name="Larimer F."/>
            <person name="Land M."/>
            <person name="Hauser L."/>
            <person name="Markowitz V."/>
            <person name="Cheng J.-F."/>
            <person name="Hugenholtz P."/>
            <person name="Woyke T."/>
            <person name="Wu D."/>
            <person name="Jando M."/>
            <person name="Schneider S."/>
            <person name="Goeker M."/>
            <person name="Klenk H.-P."/>
            <person name="Eisen J.A."/>
        </authorList>
    </citation>
    <scope>NUCLEOTIDE SEQUENCE [LARGE SCALE GENOMIC DNA]</scope>
    <source>
        <strain evidence="7">ATCC 25592 / DSM 43247 / BCRC 13721 / JCM 3198 / KCTC 3076 / NBRC 16047 / NCTC 10667</strain>
    </source>
</reference>
<accession>D0LBL5</accession>
<gene>
    <name evidence="6" type="ordered locus">Gbro_2181</name>
</gene>
<proteinExistence type="predicted"/>
<dbReference type="AlphaFoldDB" id="D0LBL5"/>
<dbReference type="InterPro" id="IPR009057">
    <property type="entry name" value="Homeodomain-like_sf"/>
</dbReference>
<keyword evidence="3" id="KW-0804">Transcription</keyword>
<dbReference type="PROSITE" id="PS50977">
    <property type="entry name" value="HTH_TETR_2"/>
    <property type="match status" value="1"/>
</dbReference>
<dbReference type="Gene3D" id="1.10.10.60">
    <property type="entry name" value="Homeodomain-like"/>
    <property type="match status" value="1"/>
</dbReference>
<evidence type="ECO:0000259" key="5">
    <source>
        <dbReference type="PROSITE" id="PS50977"/>
    </source>
</evidence>
<dbReference type="STRING" id="526226.Gbro_2181"/>
<evidence type="ECO:0000256" key="2">
    <source>
        <dbReference type="ARBA" id="ARBA00023125"/>
    </source>
</evidence>
<dbReference type="SUPFAM" id="SSF46689">
    <property type="entry name" value="Homeodomain-like"/>
    <property type="match status" value="1"/>
</dbReference>
<evidence type="ECO:0000256" key="3">
    <source>
        <dbReference type="ARBA" id="ARBA00023163"/>
    </source>
</evidence>
<evidence type="ECO:0000256" key="1">
    <source>
        <dbReference type="ARBA" id="ARBA00023015"/>
    </source>
</evidence>
<keyword evidence="7" id="KW-1185">Reference proteome</keyword>
<dbReference type="Gene3D" id="1.10.357.10">
    <property type="entry name" value="Tetracycline Repressor, domain 2"/>
    <property type="match status" value="1"/>
</dbReference>
<dbReference type="PANTHER" id="PTHR47506">
    <property type="entry name" value="TRANSCRIPTIONAL REGULATORY PROTEIN"/>
    <property type="match status" value="1"/>
</dbReference>
<dbReference type="Proteomes" id="UP000001219">
    <property type="component" value="Chromosome"/>
</dbReference>
<evidence type="ECO:0000313" key="7">
    <source>
        <dbReference type="Proteomes" id="UP000001219"/>
    </source>
</evidence>
<protein>
    <submittedName>
        <fullName evidence="6">Regulatory protein TetR</fullName>
    </submittedName>
</protein>
<reference evidence="6 7" key="2">
    <citation type="journal article" date="2010" name="Stand. Genomic Sci.">
        <title>Complete genome sequence of Gordonia bronchialis type strain (3410).</title>
        <authorList>
            <person name="Ivanova N."/>
            <person name="Sikorski J."/>
            <person name="Jando M."/>
            <person name="Lapidus A."/>
            <person name="Nolan M."/>
            <person name="Lucas S."/>
            <person name="Del Rio T.G."/>
            <person name="Tice H."/>
            <person name="Copeland A."/>
            <person name="Cheng J.F."/>
            <person name="Chen F."/>
            <person name="Bruce D."/>
            <person name="Goodwin L."/>
            <person name="Pitluck S."/>
            <person name="Mavromatis K."/>
            <person name="Ovchinnikova G."/>
            <person name="Pati A."/>
            <person name="Chen A."/>
            <person name="Palaniappan K."/>
            <person name="Land M."/>
            <person name="Hauser L."/>
            <person name="Chang Y.J."/>
            <person name="Jeffries C.D."/>
            <person name="Chain P."/>
            <person name="Saunders E."/>
            <person name="Han C."/>
            <person name="Detter J.C."/>
            <person name="Brettin T."/>
            <person name="Rohde M."/>
            <person name="Goker M."/>
            <person name="Bristow J."/>
            <person name="Eisen J.A."/>
            <person name="Markowitz V."/>
            <person name="Hugenholtz P."/>
            <person name="Klenk H.P."/>
            <person name="Kyrpides N.C."/>
        </authorList>
    </citation>
    <scope>NUCLEOTIDE SEQUENCE [LARGE SCALE GENOMIC DNA]</scope>
    <source>
        <strain evidence="7">ATCC 25592 / DSM 43247 / BCRC 13721 / JCM 3198 / KCTC 3076 / NBRC 16047 / NCTC 10667</strain>
    </source>
</reference>
<dbReference type="EMBL" id="CP001802">
    <property type="protein sequence ID" value="ACY21429.1"/>
    <property type="molecule type" value="Genomic_DNA"/>
</dbReference>
<dbReference type="OrthoDB" id="9805134at2"/>
<name>D0LBL5_GORB4</name>
<dbReference type="Pfam" id="PF00440">
    <property type="entry name" value="TetR_N"/>
    <property type="match status" value="1"/>
</dbReference>
<dbReference type="PANTHER" id="PTHR47506:SF1">
    <property type="entry name" value="HTH-TYPE TRANSCRIPTIONAL REGULATOR YJDC"/>
    <property type="match status" value="1"/>
</dbReference>
<keyword evidence="2 4" id="KW-0238">DNA-binding</keyword>
<dbReference type="RefSeq" id="WP_012833984.1">
    <property type="nucleotide sequence ID" value="NC_013441.1"/>
</dbReference>
<evidence type="ECO:0000313" key="6">
    <source>
        <dbReference type="EMBL" id="ACY21429.1"/>
    </source>
</evidence>